<proteinExistence type="predicted"/>
<sequence>MKNSGKGVRLPEGSSSSDEDTEMSPPAKSMVDELKSYLDTRIQERMVAFNENVQTEPPMVQKDDTTQLLLQILNDQNERMKKLEQAVSNTKHFTQNIAAFVQGMSQKNTTRGIEVGQGSGQQPQIEMVTTNVEIPIGYPVNPVIITKLIKVEPPHFEPPRVEPPRMESPRFEPPRVEQPRVEPPRVDPPRVEQPRVEPPRMEQLRFEPPSHQEWIHLDSSSQEWNHQGLNHQGWSNQEWIHLDSSSQGWKNQEWNSLGLSNLGWNHLGLSNQGWNHLVLNNQGWNHLVSSNQGCINLGEEAPAAAGSSQPLEWKFAQVFGERTVGEEVQEGLDYLVSFNYNERRRFRGDRSYMRDDGWGSGVVVFIIDGGRSETRNGVAVSETLRK</sequence>
<feature type="region of interest" description="Disordered" evidence="1">
    <location>
        <begin position="154"/>
        <end position="201"/>
    </location>
</feature>
<evidence type="ECO:0000256" key="1">
    <source>
        <dbReference type="SAM" id="MobiDB-lite"/>
    </source>
</evidence>
<dbReference type="EMBL" id="OIVN01003832">
    <property type="protein sequence ID" value="SPD13847.1"/>
    <property type="molecule type" value="Genomic_DNA"/>
</dbReference>
<accession>A0A2N9HHW1</accession>
<gene>
    <name evidence="2" type="ORF">FSB_LOCUS41729</name>
</gene>
<organism evidence="2">
    <name type="scientific">Fagus sylvatica</name>
    <name type="common">Beechnut</name>
    <dbReference type="NCBI Taxonomy" id="28930"/>
    <lineage>
        <taxon>Eukaryota</taxon>
        <taxon>Viridiplantae</taxon>
        <taxon>Streptophyta</taxon>
        <taxon>Embryophyta</taxon>
        <taxon>Tracheophyta</taxon>
        <taxon>Spermatophyta</taxon>
        <taxon>Magnoliopsida</taxon>
        <taxon>eudicotyledons</taxon>
        <taxon>Gunneridae</taxon>
        <taxon>Pentapetalae</taxon>
        <taxon>rosids</taxon>
        <taxon>fabids</taxon>
        <taxon>Fagales</taxon>
        <taxon>Fagaceae</taxon>
        <taxon>Fagus</taxon>
    </lineage>
</organism>
<name>A0A2N9HHW1_FAGSY</name>
<dbReference type="AlphaFoldDB" id="A0A2N9HHW1"/>
<evidence type="ECO:0000313" key="2">
    <source>
        <dbReference type="EMBL" id="SPD13847.1"/>
    </source>
</evidence>
<protein>
    <submittedName>
        <fullName evidence="2">Uncharacterized protein</fullName>
    </submittedName>
</protein>
<feature type="region of interest" description="Disordered" evidence="1">
    <location>
        <begin position="1"/>
        <end position="29"/>
    </location>
</feature>
<reference evidence="2" key="1">
    <citation type="submission" date="2018-02" db="EMBL/GenBank/DDBJ databases">
        <authorList>
            <person name="Cohen D.B."/>
            <person name="Kent A.D."/>
        </authorList>
    </citation>
    <scope>NUCLEOTIDE SEQUENCE</scope>
</reference>